<proteinExistence type="predicted"/>
<accession>A0AC34Q4Y7</accession>
<protein>
    <submittedName>
        <fullName evidence="2">ShKT domain-containing protein</fullName>
    </submittedName>
</protein>
<dbReference type="Proteomes" id="UP000887576">
    <property type="component" value="Unplaced"/>
</dbReference>
<reference evidence="2" key="1">
    <citation type="submission" date="2022-11" db="UniProtKB">
        <authorList>
            <consortium name="WormBaseParasite"/>
        </authorList>
    </citation>
    <scope>IDENTIFICATION</scope>
</reference>
<organism evidence="1 2">
    <name type="scientific">Panagrolaimus sp. JU765</name>
    <dbReference type="NCBI Taxonomy" id="591449"/>
    <lineage>
        <taxon>Eukaryota</taxon>
        <taxon>Metazoa</taxon>
        <taxon>Ecdysozoa</taxon>
        <taxon>Nematoda</taxon>
        <taxon>Chromadorea</taxon>
        <taxon>Rhabditida</taxon>
        <taxon>Tylenchina</taxon>
        <taxon>Panagrolaimomorpha</taxon>
        <taxon>Panagrolaimoidea</taxon>
        <taxon>Panagrolaimidae</taxon>
        <taxon>Panagrolaimus</taxon>
    </lineage>
</organism>
<sequence>MNKLFCFLFIALASAKLDFGQELREEYTCPANCVDTWGDCKDYAQFCQDPKKGSVIRAKCPCTCQVCGPTPTSGAATPQSVSTASQSTASQSTASQSTATTASSTLSLSSQSTNSSPASTSGSSPSSTMTSQSVTPSTSMSVSSTTGTQTSSTAISSTNSPSSSMFLTTRMSSTTTVTPLPPNVCADANPECANLYTNCELPAYKTLMCEYCRKTCNFCEDPCAGLPKKFFYFH</sequence>
<dbReference type="WBParaSite" id="JU765_v2.g12965.t1">
    <property type="protein sequence ID" value="JU765_v2.g12965.t1"/>
    <property type="gene ID" value="JU765_v2.g12965"/>
</dbReference>
<evidence type="ECO:0000313" key="1">
    <source>
        <dbReference type="Proteomes" id="UP000887576"/>
    </source>
</evidence>
<evidence type="ECO:0000313" key="2">
    <source>
        <dbReference type="WBParaSite" id="JU765_v2.g12965.t1"/>
    </source>
</evidence>
<name>A0AC34Q4Y7_9BILA</name>